<dbReference type="Gene3D" id="1.10.240.10">
    <property type="entry name" value="Tyrosyl-Transfer RNA Synthetase"/>
    <property type="match status" value="1"/>
</dbReference>
<comment type="caution">
    <text evidence="11">The sequence shown here is derived from an EMBL/GenBank/DDBJ whole genome shotgun (WGS) entry which is preliminary data.</text>
</comment>
<comment type="subcellular location">
    <subcellularLocation>
        <location evidence="8">Cytoplasm</location>
    </subcellularLocation>
</comment>
<dbReference type="InterPro" id="IPR024107">
    <property type="entry name" value="Tyr-tRNA-ligase_bac_1"/>
</dbReference>
<dbReference type="CDD" id="cd00165">
    <property type="entry name" value="S4"/>
    <property type="match status" value="1"/>
</dbReference>
<feature type="binding site" evidence="8">
    <location>
        <position position="243"/>
    </location>
    <ligand>
        <name>ATP</name>
        <dbReference type="ChEBI" id="CHEBI:30616"/>
    </ligand>
</feature>
<keyword evidence="6 8" id="KW-0030">Aminoacyl-tRNA synthetase</keyword>
<dbReference type="HAMAP" id="MF_02006">
    <property type="entry name" value="Tyr_tRNA_synth_type1"/>
    <property type="match status" value="1"/>
</dbReference>
<dbReference type="InterPro" id="IPR002305">
    <property type="entry name" value="aa-tRNA-synth_Ic"/>
</dbReference>
<dbReference type="Pfam" id="PF00579">
    <property type="entry name" value="tRNA-synt_1b"/>
    <property type="match status" value="1"/>
</dbReference>
<dbReference type="PROSITE" id="PS50889">
    <property type="entry name" value="S4"/>
    <property type="match status" value="1"/>
</dbReference>
<dbReference type="GO" id="GO:0006437">
    <property type="term" value="P:tyrosyl-tRNA aminoacylation"/>
    <property type="evidence" value="ECO:0007669"/>
    <property type="project" value="UniProtKB-UniRule"/>
</dbReference>
<dbReference type="Gene3D" id="3.40.50.620">
    <property type="entry name" value="HUPs"/>
    <property type="match status" value="1"/>
</dbReference>
<evidence type="ECO:0000256" key="7">
    <source>
        <dbReference type="ARBA" id="ARBA00048248"/>
    </source>
</evidence>
<comment type="function">
    <text evidence="8">Catalyzes the attachment of tyrosine to tRNA(Tyr) in a two-step reaction: tyrosine is first activated by ATP to form Tyr-AMP and then transferred to the acceptor end of tRNA(Tyr).</text>
</comment>
<dbReference type="SUPFAM" id="SSF52374">
    <property type="entry name" value="Nucleotidylyl transferase"/>
    <property type="match status" value="1"/>
</dbReference>
<evidence type="ECO:0000256" key="1">
    <source>
        <dbReference type="ARBA" id="ARBA00022598"/>
    </source>
</evidence>
<dbReference type="GO" id="GO:0005829">
    <property type="term" value="C:cytosol"/>
    <property type="evidence" value="ECO:0007669"/>
    <property type="project" value="TreeGrafter"/>
</dbReference>
<keyword evidence="12" id="KW-1185">Reference proteome</keyword>
<feature type="binding site" evidence="8">
    <location>
        <position position="45"/>
    </location>
    <ligand>
        <name>L-tyrosine</name>
        <dbReference type="ChEBI" id="CHEBI:58315"/>
    </ligand>
</feature>
<organism evidence="11 12">
    <name type="scientific">Fluviispira multicolorata</name>
    <dbReference type="NCBI Taxonomy" id="2654512"/>
    <lineage>
        <taxon>Bacteria</taxon>
        <taxon>Pseudomonadati</taxon>
        <taxon>Bdellovibrionota</taxon>
        <taxon>Oligoflexia</taxon>
        <taxon>Silvanigrellales</taxon>
        <taxon>Silvanigrellaceae</taxon>
        <taxon>Fluviispira</taxon>
    </lineage>
</organism>
<dbReference type="AlphaFoldDB" id="A0A833JBJ8"/>
<dbReference type="PANTHER" id="PTHR11766:SF0">
    <property type="entry name" value="TYROSINE--TRNA LIGASE, MITOCHONDRIAL"/>
    <property type="match status" value="1"/>
</dbReference>
<comment type="catalytic activity">
    <reaction evidence="7 8">
        <text>tRNA(Tyr) + L-tyrosine + ATP = L-tyrosyl-tRNA(Tyr) + AMP + diphosphate + H(+)</text>
        <dbReference type="Rhea" id="RHEA:10220"/>
        <dbReference type="Rhea" id="RHEA-COMP:9706"/>
        <dbReference type="Rhea" id="RHEA-COMP:9707"/>
        <dbReference type="ChEBI" id="CHEBI:15378"/>
        <dbReference type="ChEBI" id="CHEBI:30616"/>
        <dbReference type="ChEBI" id="CHEBI:33019"/>
        <dbReference type="ChEBI" id="CHEBI:58315"/>
        <dbReference type="ChEBI" id="CHEBI:78442"/>
        <dbReference type="ChEBI" id="CHEBI:78536"/>
        <dbReference type="ChEBI" id="CHEBI:456215"/>
        <dbReference type="EC" id="6.1.1.1"/>
    </reaction>
</comment>
<comment type="subunit">
    <text evidence="8">Homodimer.</text>
</comment>
<evidence type="ECO:0000256" key="8">
    <source>
        <dbReference type="HAMAP-Rule" id="MF_02006"/>
    </source>
</evidence>
<reference evidence="11 12" key="1">
    <citation type="submission" date="2019-10" db="EMBL/GenBank/DDBJ databases">
        <title>New genus of Silvanigrellaceae.</title>
        <authorList>
            <person name="Pitt A."/>
            <person name="Hahn M.W."/>
        </authorList>
    </citation>
    <scope>NUCLEOTIDE SEQUENCE [LARGE SCALE GENOMIC DNA]</scope>
    <source>
        <strain evidence="11 12">33A1-SZDP</strain>
    </source>
</reference>
<dbReference type="GO" id="GO:0004831">
    <property type="term" value="F:tyrosine-tRNA ligase activity"/>
    <property type="evidence" value="ECO:0007669"/>
    <property type="project" value="UniProtKB-UniRule"/>
</dbReference>
<protein>
    <recommendedName>
        <fullName evidence="8">Tyrosine--tRNA ligase</fullName>
        <ecNumber evidence="8">6.1.1.1</ecNumber>
    </recommendedName>
    <alternativeName>
        <fullName evidence="8">Tyrosyl-tRNA synthetase</fullName>
        <shortName evidence="8">TyrRS</shortName>
    </alternativeName>
</protein>
<dbReference type="NCBIfam" id="TIGR00234">
    <property type="entry name" value="tyrS"/>
    <property type="match status" value="1"/>
</dbReference>
<feature type="binding site" evidence="8">
    <location>
        <position position="180"/>
    </location>
    <ligand>
        <name>L-tyrosine</name>
        <dbReference type="ChEBI" id="CHEBI:58315"/>
    </ligand>
</feature>
<keyword evidence="3 8" id="KW-0067">ATP-binding</keyword>
<proteinExistence type="inferred from homology"/>
<keyword evidence="1 8" id="KW-0436">Ligase</keyword>
<evidence type="ECO:0000259" key="10">
    <source>
        <dbReference type="Pfam" id="PF22421"/>
    </source>
</evidence>
<dbReference type="InterPro" id="IPR054608">
    <property type="entry name" value="SYY-like_C"/>
</dbReference>
<dbReference type="EC" id="6.1.1.1" evidence="8"/>
<dbReference type="InterPro" id="IPR014729">
    <property type="entry name" value="Rossmann-like_a/b/a_fold"/>
</dbReference>
<dbReference type="InterPro" id="IPR002307">
    <property type="entry name" value="Tyr-tRNA-ligase"/>
</dbReference>
<dbReference type="PROSITE" id="PS00178">
    <property type="entry name" value="AA_TRNA_LIGASE_I"/>
    <property type="match status" value="1"/>
</dbReference>
<evidence type="ECO:0000256" key="3">
    <source>
        <dbReference type="ARBA" id="ARBA00022840"/>
    </source>
</evidence>
<evidence type="ECO:0000313" key="11">
    <source>
        <dbReference type="EMBL" id="KAB8028100.1"/>
    </source>
</evidence>
<sequence length="421" mass="47003">MTAKDSLISRLRERGLIAQISHEEELEQLLNKGNKNEKGLTHAAYCGFDPTAASLHVGNLAALMMLRRAQNAGLQPIVLFGGATGLIGDPTGRTDMRPMNSKEQIAHYVENFKTLVNQYFDLNASNAPIFVNNIDWIGPMSWIDFSRNVGCHFTVARLLSAEVNKTRFQEGGLTFMELGYQLLQSYDFLHLFQKYNCIIQFGGDDQWSNVLGGADLIRRVESGKAFAVTTPLLIGSDGKKFGKTAGNAIWLDAKMTSPYDFFQFFRNVHDADVAKMLKVFTLIELDEIEKIFENPNINEVKEFMAFEITRIVHGEAEANKALETSKTLFTGKSGDLSNAPTTEVSKSELEAGLDILALLVKCKLSTSRGEARKLVQGNGLYLNGEKFINFSHKILESDFQTEQNTLVLRKGKKDYHLVKLV</sequence>
<evidence type="ECO:0000256" key="5">
    <source>
        <dbReference type="ARBA" id="ARBA00022917"/>
    </source>
</evidence>
<evidence type="ECO:0000256" key="6">
    <source>
        <dbReference type="ARBA" id="ARBA00023146"/>
    </source>
</evidence>
<evidence type="ECO:0000313" key="12">
    <source>
        <dbReference type="Proteomes" id="UP000442694"/>
    </source>
</evidence>
<dbReference type="PANTHER" id="PTHR11766">
    <property type="entry name" value="TYROSYL-TRNA SYNTHETASE"/>
    <property type="match status" value="1"/>
</dbReference>
<dbReference type="GO" id="GO:0003723">
    <property type="term" value="F:RNA binding"/>
    <property type="evidence" value="ECO:0007669"/>
    <property type="project" value="UniProtKB-KW"/>
</dbReference>
<dbReference type="InterPro" id="IPR001412">
    <property type="entry name" value="aa-tRNA-synth_I_CS"/>
</dbReference>
<keyword evidence="2 8" id="KW-0547">Nucleotide-binding</keyword>
<name>A0A833JBJ8_9BACT</name>
<dbReference type="Proteomes" id="UP000442694">
    <property type="component" value="Unassembled WGS sequence"/>
</dbReference>
<gene>
    <name evidence="8" type="primary">tyrS</name>
    <name evidence="11" type="ORF">GCL57_13700</name>
</gene>
<evidence type="ECO:0000256" key="4">
    <source>
        <dbReference type="ARBA" id="ARBA00022884"/>
    </source>
</evidence>
<evidence type="ECO:0000256" key="2">
    <source>
        <dbReference type="ARBA" id="ARBA00022741"/>
    </source>
</evidence>
<feature type="domain" description="Tyrosine--tRNA ligase SYY-like C-terminal" evidence="10">
    <location>
        <begin position="338"/>
        <end position="418"/>
    </location>
</feature>
<dbReference type="InterPro" id="IPR024088">
    <property type="entry name" value="Tyr-tRNA-ligase_bac-type"/>
</dbReference>
<comment type="similarity">
    <text evidence="8">Belongs to the class-I aminoacyl-tRNA synthetase family. TyrS type 1 subfamily.</text>
</comment>
<keyword evidence="8" id="KW-0963">Cytoplasm</keyword>
<dbReference type="GO" id="GO:0005524">
    <property type="term" value="F:ATP binding"/>
    <property type="evidence" value="ECO:0007669"/>
    <property type="project" value="UniProtKB-UniRule"/>
</dbReference>
<feature type="binding site" evidence="8">
    <location>
        <position position="184"/>
    </location>
    <ligand>
        <name>L-tyrosine</name>
        <dbReference type="ChEBI" id="CHEBI:58315"/>
    </ligand>
</feature>
<accession>A0A833JBJ8</accession>
<dbReference type="CDD" id="cd00805">
    <property type="entry name" value="TyrRS_core"/>
    <property type="match status" value="1"/>
</dbReference>
<keyword evidence="5 8" id="KW-0648">Protein biosynthesis</keyword>
<dbReference type="EMBL" id="WFLN01000010">
    <property type="protein sequence ID" value="KAB8028100.1"/>
    <property type="molecule type" value="Genomic_DNA"/>
</dbReference>
<dbReference type="SUPFAM" id="SSF55174">
    <property type="entry name" value="Alpha-L RNA-binding motif"/>
    <property type="match status" value="1"/>
</dbReference>
<dbReference type="PRINTS" id="PR01040">
    <property type="entry name" value="TRNASYNTHTYR"/>
</dbReference>
<dbReference type="RefSeq" id="WP_152213921.1">
    <property type="nucleotide sequence ID" value="NZ_WFLN01000010.1"/>
</dbReference>
<dbReference type="InterPro" id="IPR036986">
    <property type="entry name" value="S4_RNA-bd_sf"/>
</dbReference>
<feature type="short sequence motif" description="'KMSKS' region" evidence="8">
    <location>
        <begin position="240"/>
        <end position="244"/>
    </location>
</feature>
<dbReference type="Pfam" id="PF22421">
    <property type="entry name" value="SYY_C-terminal"/>
    <property type="match status" value="1"/>
</dbReference>
<keyword evidence="4 9" id="KW-0694">RNA-binding</keyword>
<evidence type="ECO:0000256" key="9">
    <source>
        <dbReference type="PROSITE-ProRule" id="PRU00182"/>
    </source>
</evidence>
<dbReference type="FunFam" id="1.10.240.10:FF:000001">
    <property type="entry name" value="Tyrosine--tRNA ligase"/>
    <property type="match status" value="1"/>
</dbReference>
<dbReference type="Gene3D" id="3.10.290.10">
    <property type="entry name" value="RNA-binding S4 domain"/>
    <property type="match status" value="1"/>
</dbReference>
<feature type="short sequence motif" description="'HIGH' region" evidence="8">
    <location>
        <begin position="50"/>
        <end position="59"/>
    </location>
</feature>